<evidence type="ECO:0000313" key="2">
    <source>
        <dbReference type="EMBL" id="MCM1990952.1"/>
    </source>
</evidence>
<keyword evidence="1" id="KW-1133">Transmembrane helix</keyword>
<proteinExistence type="predicted"/>
<dbReference type="AlphaFoldDB" id="A0A9J6P631"/>
<gene>
    <name evidence="2" type="ORF">KDK92_14570</name>
</gene>
<protein>
    <submittedName>
        <fullName evidence="2">Uncharacterized protein</fullName>
    </submittedName>
</protein>
<name>A0A9J6P631_9CLOT</name>
<dbReference type="RefSeq" id="WP_250860062.1">
    <property type="nucleotide sequence ID" value="NZ_JAGSOJ010000003.1"/>
</dbReference>
<keyword evidence="1" id="KW-0472">Membrane</keyword>
<reference evidence="2" key="2">
    <citation type="submission" date="2021-04" db="EMBL/GenBank/DDBJ databases">
        <authorList>
            <person name="Dong X."/>
        </authorList>
    </citation>
    <scope>NUCLEOTIDE SEQUENCE</scope>
    <source>
        <strain evidence="2">ZWT</strain>
    </source>
</reference>
<comment type="caution">
    <text evidence="2">The sequence shown here is derived from an EMBL/GenBank/DDBJ whole genome shotgun (WGS) entry which is preliminary data.</text>
</comment>
<sequence length="52" mass="5871">MKSFIYILAGFFILNITIRAAKGDFKSKEKNIKGMVGIIFTIIITFIICKSI</sequence>
<dbReference type="EMBL" id="JAGSOJ010000003">
    <property type="protein sequence ID" value="MCM1990952.1"/>
    <property type="molecule type" value="Genomic_DNA"/>
</dbReference>
<reference evidence="2" key="1">
    <citation type="journal article" date="2021" name="mSystems">
        <title>Bacteria and Archaea Synergistically Convert Glycine Betaine to Biogenic Methane in the Formosa Cold Seep of the South China Sea.</title>
        <authorList>
            <person name="Li L."/>
            <person name="Zhang W."/>
            <person name="Zhang S."/>
            <person name="Song L."/>
            <person name="Sun Q."/>
            <person name="Zhang H."/>
            <person name="Xiang H."/>
            <person name="Dong X."/>
        </authorList>
    </citation>
    <scope>NUCLEOTIDE SEQUENCE</scope>
    <source>
        <strain evidence="2">ZWT</strain>
    </source>
</reference>
<keyword evidence="1" id="KW-0812">Transmembrane</keyword>
<evidence type="ECO:0000256" key="1">
    <source>
        <dbReference type="SAM" id="Phobius"/>
    </source>
</evidence>
<feature type="transmembrane region" description="Helical" evidence="1">
    <location>
        <begin position="31"/>
        <end position="49"/>
    </location>
</feature>
<accession>A0A9J6P631</accession>
<dbReference type="Proteomes" id="UP001056429">
    <property type="component" value="Unassembled WGS sequence"/>
</dbReference>
<organism evidence="2 3">
    <name type="scientific">Oceanirhabdus seepicola</name>
    <dbReference type="NCBI Taxonomy" id="2828781"/>
    <lineage>
        <taxon>Bacteria</taxon>
        <taxon>Bacillati</taxon>
        <taxon>Bacillota</taxon>
        <taxon>Clostridia</taxon>
        <taxon>Eubacteriales</taxon>
        <taxon>Clostridiaceae</taxon>
        <taxon>Oceanirhabdus</taxon>
    </lineage>
</organism>
<evidence type="ECO:0000313" key="3">
    <source>
        <dbReference type="Proteomes" id="UP001056429"/>
    </source>
</evidence>
<keyword evidence="3" id="KW-1185">Reference proteome</keyword>